<reference evidence="1 2" key="1">
    <citation type="submission" date="2024-02" db="EMBL/GenBank/DDBJ databases">
        <title>Seven novel Bacillus-like species.</title>
        <authorList>
            <person name="Liu G."/>
        </authorList>
    </citation>
    <scope>NUCLEOTIDE SEQUENCE [LARGE SCALE GENOMIC DNA]</scope>
    <source>
        <strain evidence="1 2">FJAT-52054</strain>
    </source>
</reference>
<organism evidence="1 2">
    <name type="scientific">Metabacillus sediminis</name>
    <dbReference type="NCBI Taxonomy" id="3117746"/>
    <lineage>
        <taxon>Bacteria</taxon>
        <taxon>Bacillati</taxon>
        <taxon>Bacillota</taxon>
        <taxon>Bacilli</taxon>
        <taxon>Bacillales</taxon>
        <taxon>Bacillaceae</taxon>
        <taxon>Metabacillus</taxon>
    </lineage>
</organism>
<evidence type="ECO:0008006" key="3">
    <source>
        <dbReference type="Google" id="ProtNLM"/>
    </source>
</evidence>
<gene>
    <name evidence="1" type="ORF">WCV65_05165</name>
</gene>
<accession>A0ABZ2NJ93</accession>
<dbReference type="RefSeq" id="WP_338780574.1">
    <property type="nucleotide sequence ID" value="NZ_CP147407.1"/>
</dbReference>
<sequence>MKNEIELELNPLLELELQEAGRASNLFWLGIGPLSTVQTKKGSDIGAEYSLHIQCSWRLSEGKKIIAGSRDFYSPSSLWNGEMADFDWDEIGSNRFDERIQLFNRRKEKLLVEKIEADEFGGFTLSFSYGFTLEVFPDSSEEDSDAEYWRFFNWKEKSPHFVVTGMGIDDE</sequence>
<dbReference type="EMBL" id="CP147407">
    <property type="protein sequence ID" value="WXB97869.1"/>
    <property type="molecule type" value="Genomic_DNA"/>
</dbReference>
<name>A0ABZ2NJ93_9BACI</name>
<dbReference type="Proteomes" id="UP001377337">
    <property type="component" value="Chromosome"/>
</dbReference>
<evidence type="ECO:0000313" key="1">
    <source>
        <dbReference type="EMBL" id="WXB97869.1"/>
    </source>
</evidence>
<proteinExistence type="predicted"/>
<evidence type="ECO:0000313" key="2">
    <source>
        <dbReference type="Proteomes" id="UP001377337"/>
    </source>
</evidence>
<protein>
    <recommendedName>
        <fullName evidence="3">DUF4178 domain-containing protein</fullName>
    </recommendedName>
</protein>
<keyword evidence="2" id="KW-1185">Reference proteome</keyword>